<dbReference type="GO" id="GO:0000775">
    <property type="term" value="C:chromosome, centromeric region"/>
    <property type="evidence" value="ECO:0007669"/>
    <property type="project" value="UniProtKB-SubCell"/>
</dbReference>
<proteinExistence type="inferred from homology"/>
<evidence type="ECO:0000313" key="11">
    <source>
        <dbReference type="Proteomes" id="UP000027265"/>
    </source>
</evidence>
<keyword evidence="4" id="KW-0132">Cell division</keyword>
<keyword evidence="8" id="KW-0137">Centromere</keyword>
<gene>
    <name evidence="10" type="ORF">JAAARDRAFT_637581</name>
</gene>
<dbReference type="GO" id="GO:0007059">
    <property type="term" value="P:chromosome segregation"/>
    <property type="evidence" value="ECO:0007669"/>
    <property type="project" value="UniProtKB-KW"/>
</dbReference>
<evidence type="ECO:0000256" key="2">
    <source>
        <dbReference type="ARBA" id="ARBA00010845"/>
    </source>
</evidence>
<comment type="subcellular location">
    <subcellularLocation>
        <location evidence="1">Chromosome</location>
        <location evidence="1">Centromere</location>
    </subcellularLocation>
</comment>
<dbReference type="EMBL" id="KL197715">
    <property type="protein sequence ID" value="KDQ59957.1"/>
    <property type="molecule type" value="Genomic_DNA"/>
</dbReference>
<dbReference type="InParanoid" id="A0A067Q8Z5"/>
<keyword evidence="11" id="KW-1185">Reference proteome</keyword>
<evidence type="ECO:0000256" key="7">
    <source>
        <dbReference type="ARBA" id="ARBA00023306"/>
    </source>
</evidence>
<sequence length="266" mass="29348">MAAIKKRSPTSTRFISMGEPEMMDDSDIAKKKYLGVNNHIAKINSSLGIRVEELSAEISALRVENLKLRSSGMSLRSQQTELLDQLKKERQRSQILFSLSETAATKLLRDLEGLRVPVQDPPPKLRSTTALRPEPYPFTLNLPSLRHSPGETKAAGKPIVARVFEEEADYSSKLEGVDIQHRHSTFSIPTDSLSAHHVFAISTVEQDKLTGEVGDQDITAPSGMLQSTEFPGTSSHLSIISELDSILPFTLLLSSSTGSPPFRRNR</sequence>
<evidence type="ECO:0000313" key="10">
    <source>
        <dbReference type="EMBL" id="KDQ59957.1"/>
    </source>
</evidence>
<dbReference type="STRING" id="933084.A0A067Q8Z5"/>
<evidence type="ECO:0000256" key="4">
    <source>
        <dbReference type="ARBA" id="ARBA00022618"/>
    </source>
</evidence>
<comment type="similarity">
    <text evidence="2">Belongs to the shugoshin family.</text>
</comment>
<protein>
    <recommendedName>
        <fullName evidence="9">Shugoshin N-terminal coiled-coil domain-containing protein</fullName>
    </recommendedName>
</protein>
<evidence type="ECO:0000256" key="3">
    <source>
        <dbReference type="ARBA" id="ARBA00022454"/>
    </source>
</evidence>
<reference evidence="11" key="1">
    <citation type="journal article" date="2014" name="Proc. Natl. Acad. Sci. U.S.A.">
        <title>Extensive sampling of basidiomycete genomes demonstrates inadequacy of the white-rot/brown-rot paradigm for wood decay fungi.</title>
        <authorList>
            <person name="Riley R."/>
            <person name="Salamov A.A."/>
            <person name="Brown D.W."/>
            <person name="Nagy L.G."/>
            <person name="Floudas D."/>
            <person name="Held B.W."/>
            <person name="Levasseur A."/>
            <person name="Lombard V."/>
            <person name="Morin E."/>
            <person name="Otillar R."/>
            <person name="Lindquist E.A."/>
            <person name="Sun H."/>
            <person name="LaButti K.M."/>
            <person name="Schmutz J."/>
            <person name="Jabbour D."/>
            <person name="Luo H."/>
            <person name="Baker S.E."/>
            <person name="Pisabarro A.G."/>
            <person name="Walton J.D."/>
            <person name="Blanchette R.A."/>
            <person name="Henrissat B."/>
            <person name="Martin F."/>
            <person name="Cullen D."/>
            <person name="Hibbett D.S."/>
            <person name="Grigoriev I.V."/>
        </authorList>
    </citation>
    <scope>NUCLEOTIDE SEQUENCE [LARGE SCALE GENOMIC DNA]</scope>
    <source>
        <strain evidence="11">MUCL 33604</strain>
    </source>
</reference>
<keyword evidence="7" id="KW-0131">Cell cycle</keyword>
<dbReference type="Proteomes" id="UP000027265">
    <property type="component" value="Unassembled WGS sequence"/>
</dbReference>
<dbReference type="AlphaFoldDB" id="A0A067Q8Z5"/>
<evidence type="ECO:0000256" key="1">
    <source>
        <dbReference type="ARBA" id="ARBA00004584"/>
    </source>
</evidence>
<name>A0A067Q8Z5_9AGAM</name>
<keyword evidence="5" id="KW-0159">Chromosome partition</keyword>
<evidence type="ECO:0000256" key="8">
    <source>
        <dbReference type="ARBA" id="ARBA00023328"/>
    </source>
</evidence>
<dbReference type="InterPro" id="IPR011516">
    <property type="entry name" value="Shugoshin_N"/>
</dbReference>
<feature type="domain" description="Shugoshin N-terminal coiled-coil" evidence="9">
    <location>
        <begin position="30"/>
        <end position="70"/>
    </location>
</feature>
<keyword evidence="6" id="KW-0175">Coiled coil</keyword>
<accession>A0A067Q8Z5</accession>
<dbReference type="OrthoDB" id="5394106at2759"/>
<evidence type="ECO:0000256" key="5">
    <source>
        <dbReference type="ARBA" id="ARBA00022829"/>
    </source>
</evidence>
<evidence type="ECO:0000259" key="9">
    <source>
        <dbReference type="Pfam" id="PF07558"/>
    </source>
</evidence>
<dbReference type="Pfam" id="PF07558">
    <property type="entry name" value="Shugoshin_N"/>
    <property type="match status" value="1"/>
</dbReference>
<dbReference type="GO" id="GO:0051301">
    <property type="term" value="P:cell division"/>
    <property type="evidence" value="ECO:0007669"/>
    <property type="project" value="UniProtKB-KW"/>
</dbReference>
<keyword evidence="3" id="KW-0158">Chromosome</keyword>
<organism evidence="10 11">
    <name type="scientific">Jaapia argillacea MUCL 33604</name>
    <dbReference type="NCBI Taxonomy" id="933084"/>
    <lineage>
        <taxon>Eukaryota</taxon>
        <taxon>Fungi</taxon>
        <taxon>Dikarya</taxon>
        <taxon>Basidiomycota</taxon>
        <taxon>Agaricomycotina</taxon>
        <taxon>Agaricomycetes</taxon>
        <taxon>Agaricomycetidae</taxon>
        <taxon>Jaapiales</taxon>
        <taxon>Jaapiaceae</taxon>
        <taxon>Jaapia</taxon>
    </lineage>
</organism>
<dbReference type="HOGENOM" id="CLU_1046075_0_0_1"/>
<evidence type="ECO:0000256" key="6">
    <source>
        <dbReference type="ARBA" id="ARBA00023054"/>
    </source>
</evidence>